<dbReference type="Proteomes" id="UP000262954">
    <property type="component" value="Unassembled WGS sequence"/>
</dbReference>
<keyword evidence="1" id="KW-0732">Signal</keyword>
<dbReference type="InterPro" id="IPR026341">
    <property type="entry name" value="T9SS_type_B"/>
</dbReference>
<dbReference type="AlphaFoldDB" id="A0A354M3T3"/>
<protein>
    <recommendedName>
        <fullName evidence="4">Gliding motility-associated C-terminal domain-containing protein</fullName>
    </recommendedName>
</protein>
<reference evidence="2 3" key="1">
    <citation type="journal article" date="2018" name="Nat. Biotechnol.">
        <title>A standardized bacterial taxonomy based on genome phylogeny substantially revises the tree of life.</title>
        <authorList>
            <person name="Parks D.H."/>
            <person name="Chuvochina M."/>
            <person name="Waite D.W."/>
            <person name="Rinke C."/>
            <person name="Skarshewski A."/>
            <person name="Chaumeil P.A."/>
            <person name="Hugenholtz P."/>
        </authorList>
    </citation>
    <scope>NUCLEOTIDE SEQUENCE [LARGE SCALE GENOMIC DNA]</scope>
    <source>
        <strain evidence="2">UBA11482</strain>
    </source>
</reference>
<feature type="signal peptide" evidence="1">
    <location>
        <begin position="1"/>
        <end position="19"/>
    </location>
</feature>
<comment type="caution">
    <text evidence="2">The sequence shown here is derived from an EMBL/GenBank/DDBJ whole genome shotgun (WGS) entry which is preliminary data.</text>
</comment>
<dbReference type="NCBIfam" id="TIGR04131">
    <property type="entry name" value="Bac_Flav_CTERM"/>
    <property type="match status" value="1"/>
</dbReference>
<accession>A0A354M3T3</accession>
<evidence type="ECO:0000313" key="2">
    <source>
        <dbReference type="EMBL" id="HBJ09172.1"/>
    </source>
</evidence>
<gene>
    <name evidence="2" type="ORF">DDY73_09225</name>
</gene>
<name>A0A354M3T3_9BACT</name>
<dbReference type="Pfam" id="PF13585">
    <property type="entry name" value="CHU_C"/>
    <property type="match status" value="1"/>
</dbReference>
<evidence type="ECO:0000256" key="1">
    <source>
        <dbReference type="SAM" id="SignalP"/>
    </source>
</evidence>
<dbReference type="RefSeq" id="WP_270214116.1">
    <property type="nucleotide sequence ID" value="NZ_CATXLH010000088.1"/>
</dbReference>
<evidence type="ECO:0000313" key="3">
    <source>
        <dbReference type="Proteomes" id="UP000262954"/>
    </source>
</evidence>
<feature type="chain" id="PRO_5016559762" description="Gliding motility-associated C-terminal domain-containing protein" evidence="1">
    <location>
        <begin position="20"/>
        <end position="430"/>
    </location>
</feature>
<organism evidence="2 3">
    <name type="scientific">Coprobacter fastidiosus</name>
    <dbReference type="NCBI Taxonomy" id="1099853"/>
    <lineage>
        <taxon>Bacteria</taxon>
        <taxon>Pseudomonadati</taxon>
        <taxon>Bacteroidota</taxon>
        <taxon>Bacteroidia</taxon>
        <taxon>Bacteroidales</taxon>
        <taxon>Barnesiellaceae</taxon>
        <taxon>Coprobacter</taxon>
    </lineage>
</organism>
<evidence type="ECO:0008006" key="4">
    <source>
        <dbReference type="Google" id="ProtNLM"/>
    </source>
</evidence>
<dbReference type="InterPro" id="IPR013783">
    <property type="entry name" value="Ig-like_fold"/>
</dbReference>
<proteinExistence type="predicted"/>
<sequence length="430" mass="48794">MKRFCILSLYIFFVSLLYAQTVEVDGAYRWTGVNKSETGLDYVFVIPSSSQATIRFNSTSGSPVNWYRFDRTGVNNKTPISNGNSLTYSSAEKDYGYVIEQGDASIYLWLSTYKEVSSLYADEEYANQCEDVRLAGTGLDIAYYTVNGKWKGVNRAVAYKTWKWDDTLKDLKMVEDTVQGLVSKSGETVSLYAPAPYEKTLFTVIDSIPYKGWNGAIKTFSTSDEYEPWAILMKAVVSQQLRDAKNEWNTAPEDGSFGGSAPVEMEFKAYVSGDNYYAWEFMQENPSEVDDPIVDAIYPDKILRYTFKDEGTTYVRLKATNSYCSRDTSFTITVGESRLEAPNIFSPGTSPGVNDEWKVAYKSIVQFKCWIFNRWGVEIFRFSDPAQGWDGKYKGKLVPPGVYYYIIEAKGADNQNYKLKGNINILRPRN</sequence>
<dbReference type="Gene3D" id="2.60.40.10">
    <property type="entry name" value="Immunoglobulins"/>
    <property type="match status" value="1"/>
</dbReference>
<dbReference type="EMBL" id="DNWC01000121">
    <property type="protein sequence ID" value="HBJ09172.1"/>
    <property type="molecule type" value="Genomic_DNA"/>
</dbReference>